<organism evidence="2">
    <name type="scientific">uncultured Rubrobacteraceae bacterium</name>
    <dbReference type="NCBI Taxonomy" id="349277"/>
    <lineage>
        <taxon>Bacteria</taxon>
        <taxon>Bacillati</taxon>
        <taxon>Actinomycetota</taxon>
        <taxon>Rubrobacteria</taxon>
        <taxon>Rubrobacterales</taxon>
        <taxon>Rubrobacteraceae</taxon>
        <taxon>environmental samples</taxon>
    </lineage>
</organism>
<feature type="compositionally biased region" description="Gly residues" evidence="1">
    <location>
        <begin position="83"/>
        <end position="93"/>
    </location>
</feature>
<feature type="non-terminal residue" evidence="2">
    <location>
        <position position="250"/>
    </location>
</feature>
<name>A0A6J4QST0_9ACTN</name>
<proteinExistence type="predicted"/>
<feature type="compositionally biased region" description="Basic and acidic residues" evidence="1">
    <location>
        <begin position="68"/>
        <end position="82"/>
    </location>
</feature>
<protein>
    <submittedName>
        <fullName evidence="2">ABC-type Fe3+-hydroxamate transport system, periplasmic component</fullName>
    </submittedName>
</protein>
<dbReference type="AlphaFoldDB" id="A0A6J4QST0"/>
<feature type="non-terminal residue" evidence="2">
    <location>
        <position position="1"/>
    </location>
</feature>
<evidence type="ECO:0000256" key="1">
    <source>
        <dbReference type="SAM" id="MobiDB-lite"/>
    </source>
</evidence>
<gene>
    <name evidence="2" type="ORF">AVDCRST_MAG28-2137</name>
</gene>
<sequence>GARADRQSGTEPYRGALRFRGGGQGRRTDAVLHPAAREGREGREGWGNQEGGRGTRPRVGAGPRCRRAGGEHARGYRGDPGGRDAGLCGGARDGGGRSRNAEGVSQVGRGTGGGGGARPDRAGLWEAARGRGWRDAAVLRPDLEGAVHERRVGHLRTRRAEGMRRRERLRGFHALSGRRAGGGRGAKARGGVATGRAVPVLGGGPGGVLCAGYTGGAGGPYTPRRWQAPHLVRTPHGEQPIATLGIAEVL</sequence>
<feature type="compositionally biased region" description="Basic and acidic residues" evidence="1">
    <location>
        <begin position="26"/>
        <end position="44"/>
    </location>
</feature>
<accession>A0A6J4QST0</accession>
<evidence type="ECO:0000313" key="2">
    <source>
        <dbReference type="EMBL" id="CAA9454026.1"/>
    </source>
</evidence>
<feature type="region of interest" description="Disordered" evidence="1">
    <location>
        <begin position="1"/>
        <end position="122"/>
    </location>
</feature>
<dbReference type="EMBL" id="CADCVE010000042">
    <property type="protein sequence ID" value="CAA9454026.1"/>
    <property type="molecule type" value="Genomic_DNA"/>
</dbReference>
<reference evidence="2" key="1">
    <citation type="submission" date="2020-02" db="EMBL/GenBank/DDBJ databases">
        <authorList>
            <person name="Meier V. D."/>
        </authorList>
    </citation>
    <scope>NUCLEOTIDE SEQUENCE</scope>
    <source>
        <strain evidence="2">AVDCRST_MAG28</strain>
    </source>
</reference>